<protein>
    <submittedName>
        <fullName evidence="2">Glycoside hydrolase</fullName>
    </submittedName>
</protein>
<dbReference type="PANTHER" id="PTHR38792">
    <property type="entry name" value="BNR/ASP-BOX REPEAT DOMAIN PROTEIN (AFU_ORTHOLOGUE AFUA_7G06430)-RELATED"/>
    <property type="match status" value="1"/>
</dbReference>
<keyword evidence="5" id="KW-1185">Reference proteome</keyword>
<dbReference type="Proteomes" id="UP001162889">
    <property type="component" value="Unassembled WGS sequence"/>
</dbReference>
<dbReference type="AlphaFoldDB" id="A0AA41L0S8"/>
<evidence type="ECO:0000256" key="1">
    <source>
        <dbReference type="SAM" id="SignalP"/>
    </source>
</evidence>
<proteinExistence type="predicted"/>
<comment type="caution">
    <text evidence="2">The sequence shown here is derived from an EMBL/GenBank/DDBJ whole genome shotgun (WGS) entry which is preliminary data.</text>
</comment>
<dbReference type="EMBL" id="JALJZU010000001">
    <property type="protein sequence ID" value="MCP2006781.1"/>
    <property type="molecule type" value="Genomic_DNA"/>
</dbReference>
<gene>
    <name evidence="2" type="ORF">KVP70_00555</name>
    <name evidence="3" type="ORF">L1274_000469</name>
</gene>
<evidence type="ECO:0000313" key="3">
    <source>
        <dbReference type="EMBL" id="MCP2006781.1"/>
    </source>
</evidence>
<evidence type="ECO:0000313" key="5">
    <source>
        <dbReference type="Proteomes" id="UP001162889"/>
    </source>
</evidence>
<accession>A0AA41L0S8</accession>
<sequence>MTTHTGKLAATLLCAGLALSACGGSGSIAATPPIATPPPPTSGAPRGTLLADVFGAYPRLIRQNHHQNAALNGRLVASMSSTENGQPIGAIYASSDDGKSFSRVGAIADPGFKQGQCCGTLYELPVKIGAMPAGTLLYATSWGADQDGAAMENRIYQSADGGASWNYLSLCGKGRIAKNHKDPSGIWEPEFGIAKSGELVCYYSDETLAGHSQILAEVTSRDGVTWSAPQTIVAGDDFNARPGMPIVRQLPSGAYLLTFENCYGGPLDCALRAKRSADGLNWGAPNDPGFRLETASGQFFRHAPTFTWTPVAGQANGMLVAIGQILVDKNGIPDASGNGKVMFTNTSADGSGPWKVVPAPLALPAAPLVTNWCQNYSSPLLPSADGKTLAMLQTDGGENNTCRTRFGSAALTP</sequence>
<name>A0AA41L0S8_9BURK</name>
<evidence type="ECO:0000313" key="2">
    <source>
        <dbReference type="EMBL" id="MBV6319408.1"/>
    </source>
</evidence>
<dbReference type="GO" id="GO:0016787">
    <property type="term" value="F:hydrolase activity"/>
    <property type="evidence" value="ECO:0007669"/>
    <property type="project" value="UniProtKB-KW"/>
</dbReference>
<reference evidence="3" key="2">
    <citation type="submission" date="2022-03" db="EMBL/GenBank/DDBJ databases">
        <title>Genome Encyclopedia of Bacteria and Archaea VI: Functional Genomics of Type Strains.</title>
        <authorList>
            <person name="Whitman W."/>
        </authorList>
    </citation>
    <scope>NUCLEOTIDE SEQUENCE</scope>
    <source>
        <strain evidence="3">HSC-15S17</strain>
    </source>
</reference>
<reference evidence="2" key="1">
    <citation type="submission" date="2021-07" db="EMBL/GenBank/DDBJ databases">
        <title>Characterization of violacein-producing bacteria and related species.</title>
        <authorList>
            <person name="Wilson H.S."/>
            <person name="De Leon M.E."/>
        </authorList>
    </citation>
    <scope>NUCLEOTIDE SEQUENCE</scope>
    <source>
        <strain evidence="2">HSC-15S17</strain>
    </source>
</reference>
<evidence type="ECO:0000313" key="4">
    <source>
        <dbReference type="Proteomes" id="UP001155901"/>
    </source>
</evidence>
<dbReference type="EMBL" id="JAHTGR010000001">
    <property type="protein sequence ID" value="MBV6319408.1"/>
    <property type="molecule type" value="Genomic_DNA"/>
</dbReference>
<dbReference type="PANTHER" id="PTHR38792:SF3">
    <property type="entry name" value="BNR_ASP-BOX REPEAT DOMAIN PROTEIN (AFU_ORTHOLOGUE AFUA_7G06430)-RELATED"/>
    <property type="match status" value="1"/>
</dbReference>
<dbReference type="Proteomes" id="UP001155901">
    <property type="component" value="Unassembled WGS sequence"/>
</dbReference>
<dbReference type="CDD" id="cd15482">
    <property type="entry name" value="Sialidase_non-viral"/>
    <property type="match status" value="1"/>
</dbReference>
<organism evidence="2 4">
    <name type="scientific">Duganella violaceipulchra</name>
    <dbReference type="NCBI Taxonomy" id="2849652"/>
    <lineage>
        <taxon>Bacteria</taxon>
        <taxon>Pseudomonadati</taxon>
        <taxon>Pseudomonadota</taxon>
        <taxon>Betaproteobacteria</taxon>
        <taxon>Burkholderiales</taxon>
        <taxon>Oxalobacteraceae</taxon>
        <taxon>Telluria group</taxon>
        <taxon>Duganella</taxon>
    </lineage>
</organism>
<feature type="chain" id="PRO_5041425912" evidence="1">
    <location>
        <begin position="24"/>
        <end position="413"/>
    </location>
</feature>
<dbReference type="PROSITE" id="PS51257">
    <property type="entry name" value="PROKAR_LIPOPROTEIN"/>
    <property type="match status" value="1"/>
</dbReference>
<keyword evidence="2" id="KW-0378">Hydrolase</keyword>
<feature type="signal peptide" evidence="1">
    <location>
        <begin position="1"/>
        <end position="23"/>
    </location>
</feature>
<dbReference type="RefSeq" id="WP_217940080.1">
    <property type="nucleotide sequence ID" value="NZ_JAHTGR010000001.1"/>
</dbReference>
<keyword evidence="1" id="KW-0732">Signal</keyword>